<dbReference type="Proteomes" id="UP000199611">
    <property type="component" value="Unassembled WGS sequence"/>
</dbReference>
<evidence type="ECO:0000313" key="1">
    <source>
        <dbReference type="EMBL" id="SFN04603.1"/>
    </source>
</evidence>
<dbReference type="PANTHER" id="PTHR33293">
    <property type="entry name" value="INSERTION ELEMENT IS1 1 PROTEIN INSB-RELATED"/>
    <property type="match status" value="1"/>
</dbReference>
<dbReference type="Pfam" id="PF13384">
    <property type="entry name" value="HTH_23"/>
    <property type="match status" value="1"/>
</dbReference>
<dbReference type="EMBL" id="FOUU01000011">
    <property type="protein sequence ID" value="SFN04603.1"/>
    <property type="molecule type" value="Genomic_DNA"/>
</dbReference>
<keyword evidence="2" id="KW-1185">Reference proteome</keyword>
<dbReference type="InterPro" id="IPR009057">
    <property type="entry name" value="Homeodomain-like_sf"/>
</dbReference>
<gene>
    <name evidence="1" type="ORF">SAMN05660836_02467</name>
</gene>
<proteinExistence type="predicted"/>
<organism evidence="1 2">
    <name type="scientific">Thermodesulforhabdus norvegica</name>
    <dbReference type="NCBI Taxonomy" id="39841"/>
    <lineage>
        <taxon>Bacteria</taxon>
        <taxon>Pseudomonadati</taxon>
        <taxon>Thermodesulfobacteriota</taxon>
        <taxon>Syntrophobacteria</taxon>
        <taxon>Syntrophobacterales</taxon>
        <taxon>Thermodesulforhabdaceae</taxon>
        <taxon>Thermodesulforhabdus</taxon>
    </lineage>
</organism>
<sequence>MIGRDLIAMGRRKVFREDMRCPHCGSNWCIKNGRANGKQTYLCRHCNYRFTPEAKRHVHPRWLKEKAIGMYLEGMSISSISRALGISLVTVYSWIKKSPMGFKGLQA</sequence>
<dbReference type="Gene3D" id="1.10.10.60">
    <property type="entry name" value="Homeodomain-like"/>
    <property type="match status" value="1"/>
</dbReference>
<dbReference type="GO" id="GO:0003677">
    <property type="term" value="F:DNA binding"/>
    <property type="evidence" value="ECO:0007669"/>
    <property type="project" value="UniProtKB-KW"/>
</dbReference>
<keyword evidence="1" id="KW-0371">Homeobox</keyword>
<reference evidence="2" key="1">
    <citation type="submission" date="2016-10" db="EMBL/GenBank/DDBJ databases">
        <authorList>
            <person name="Varghese N."/>
            <person name="Submissions S."/>
        </authorList>
    </citation>
    <scope>NUCLEOTIDE SEQUENCE [LARGE SCALE GENOMIC DNA]</scope>
    <source>
        <strain evidence="2">DSM 9990</strain>
    </source>
</reference>
<name>A0A1I4VTU9_9BACT</name>
<dbReference type="InterPro" id="IPR051354">
    <property type="entry name" value="Transposase_27_IS1"/>
</dbReference>
<dbReference type="SUPFAM" id="SSF46689">
    <property type="entry name" value="Homeodomain-like"/>
    <property type="match status" value="1"/>
</dbReference>
<accession>A0A1I4VTU9</accession>
<keyword evidence="1" id="KW-0238">DNA-binding</keyword>
<evidence type="ECO:0000313" key="2">
    <source>
        <dbReference type="Proteomes" id="UP000199611"/>
    </source>
</evidence>
<dbReference type="PANTHER" id="PTHR33293:SF1">
    <property type="entry name" value="INSERTION ELEMENT IS1 1 PROTEIN INSB-RELATED"/>
    <property type="match status" value="1"/>
</dbReference>
<protein>
    <submittedName>
        <fullName evidence="1">Homeodomain-like domain-containing protein</fullName>
    </submittedName>
</protein>
<dbReference type="STRING" id="39841.SAMN05660836_02467"/>
<dbReference type="AlphaFoldDB" id="A0A1I4VTU9"/>